<reference evidence="1" key="1">
    <citation type="journal article" date="2015" name="Nature">
        <title>Complex archaea that bridge the gap between prokaryotes and eukaryotes.</title>
        <authorList>
            <person name="Spang A."/>
            <person name="Saw J.H."/>
            <person name="Jorgensen S.L."/>
            <person name="Zaremba-Niedzwiedzka K."/>
            <person name="Martijn J."/>
            <person name="Lind A.E."/>
            <person name="van Eijk R."/>
            <person name="Schleper C."/>
            <person name="Guy L."/>
            <person name="Ettema T.J."/>
        </authorList>
    </citation>
    <scope>NUCLEOTIDE SEQUENCE</scope>
</reference>
<dbReference type="AlphaFoldDB" id="A0A0F9AZH7"/>
<organism evidence="1">
    <name type="scientific">marine sediment metagenome</name>
    <dbReference type="NCBI Taxonomy" id="412755"/>
    <lineage>
        <taxon>unclassified sequences</taxon>
        <taxon>metagenomes</taxon>
        <taxon>ecological metagenomes</taxon>
    </lineage>
</organism>
<sequence length="103" mass="11880">MDKLKIIYARSHDLVEREIEGELIIVPLTSGIGDLEDELFSLNEIGRDVWARIDGKRRVSQIVEELKEIYQVERRKITTDVLGFLAELAKRKLIVEESPCQVT</sequence>
<name>A0A0F9AZH7_9ZZZZ</name>
<dbReference type="Pfam" id="PF05402">
    <property type="entry name" value="PqqD"/>
    <property type="match status" value="1"/>
</dbReference>
<dbReference type="InterPro" id="IPR041881">
    <property type="entry name" value="PqqD_sf"/>
</dbReference>
<dbReference type="Gene3D" id="1.10.10.1150">
    <property type="entry name" value="Coenzyme PQQ synthesis protein D (PqqD)"/>
    <property type="match status" value="1"/>
</dbReference>
<dbReference type="InterPro" id="IPR008792">
    <property type="entry name" value="PQQD"/>
</dbReference>
<comment type="caution">
    <text evidence="1">The sequence shown here is derived from an EMBL/GenBank/DDBJ whole genome shotgun (WGS) entry which is preliminary data.</text>
</comment>
<gene>
    <name evidence="1" type="ORF">LCGC14_2591190</name>
</gene>
<evidence type="ECO:0008006" key="2">
    <source>
        <dbReference type="Google" id="ProtNLM"/>
    </source>
</evidence>
<protein>
    <recommendedName>
        <fullName evidence="2">PqqD family protein</fullName>
    </recommendedName>
</protein>
<accession>A0A0F9AZH7</accession>
<proteinExistence type="predicted"/>
<evidence type="ECO:0000313" key="1">
    <source>
        <dbReference type="EMBL" id="KKL06922.1"/>
    </source>
</evidence>
<dbReference type="EMBL" id="LAZR01043501">
    <property type="protein sequence ID" value="KKL06922.1"/>
    <property type="molecule type" value="Genomic_DNA"/>
</dbReference>